<dbReference type="SUPFAM" id="SSF53098">
    <property type="entry name" value="Ribonuclease H-like"/>
    <property type="match status" value="1"/>
</dbReference>
<dbReference type="NCBIfam" id="TIGR00250">
    <property type="entry name" value="RNAse_H_YqgF"/>
    <property type="match status" value="1"/>
</dbReference>
<dbReference type="AlphaFoldDB" id="A0A0P9EK80"/>
<dbReference type="RefSeq" id="WP_054971604.1">
    <property type="nucleotide sequence ID" value="NZ_LJCO01000108.1"/>
</dbReference>
<dbReference type="InterPro" id="IPR037027">
    <property type="entry name" value="YqgF/RNaseH-like_dom_sf"/>
</dbReference>
<dbReference type="EMBL" id="LJCO01000108">
    <property type="protein sequence ID" value="KPV38984.1"/>
    <property type="molecule type" value="Genomic_DNA"/>
</dbReference>
<dbReference type="PANTHER" id="PTHR33317:SF4">
    <property type="entry name" value="POLYNUCLEOTIDYL TRANSFERASE, RIBONUCLEASE H-LIKE SUPERFAMILY PROTEIN"/>
    <property type="match status" value="1"/>
</dbReference>
<comment type="similarity">
    <text evidence="5">Belongs to the YqgF HJR family.</text>
</comment>
<dbReference type="Pfam" id="PF03652">
    <property type="entry name" value="RuvX"/>
    <property type="match status" value="1"/>
</dbReference>
<dbReference type="InterPro" id="IPR005227">
    <property type="entry name" value="YqgF"/>
</dbReference>
<comment type="function">
    <text evidence="5">Could be a nuclease involved in processing of the 5'-end of pre-16S rRNA.</text>
</comment>
<evidence type="ECO:0000313" key="8">
    <source>
        <dbReference type="Proteomes" id="UP000050482"/>
    </source>
</evidence>
<dbReference type="SMART" id="SM00732">
    <property type="entry name" value="YqgFc"/>
    <property type="match status" value="1"/>
</dbReference>
<dbReference type="HAMAP" id="MF_00651">
    <property type="entry name" value="Nuclease_YqgF"/>
    <property type="match status" value="1"/>
</dbReference>
<dbReference type="CDD" id="cd16964">
    <property type="entry name" value="YqgF"/>
    <property type="match status" value="1"/>
</dbReference>
<evidence type="ECO:0000256" key="3">
    <source>
        <dbReference type="ARBA" id="ARBA00022722"/>
    </source>
</evidence>
<keyword evidence="8" id="KW-1185">Reference proteome</keyword>
<name>A0A0P9EK80_9BACL</name>
<evidence type="ECO:0000256" key="1">
    <source>
        <dbReference type="ARBA" id="ARBA00022490"/>
    </source>
</evidence>
<evidence type="ECO:0000256" key="4">
    <source>
        <dbReference type="ARBA" id="ARBA00022801"/>
    </source>
</evidence>
<dbReference type="EC" id="3.1.-.-" evidence="5"/>
<dbReference type="Gene3D" id="3.30.420.140">
    <property type="entry name" value="YqgF/RNase H-like domain"/>
    <property type="match status" value="1"/>
</dbReference>
<feature type="domain" description="YqgF/RNase H-like" evidence="6">
    <location>
        <begin position="2"/>
        <end position="102"/>
    </location>
</feature>
<evidence type="ECO:0000256" key="2">
    <source>
        <dbReference type="ARBA" id="ARBA00022517"/>
    </source>
</evidence>
<dbReference type="GO" id="GO:0000967">
    <property type="term" value="P:rRNA 5'-end processing"/>
    <property type="evidence" value="ECO:0007669"/>
    <property type="project" value="UniProtKB-UniRule"/>
</dbReference>
<dbReference type="PATRIC" id="fig|471514.4.peg.2355"/>
<keyword evidence="4 5" id="KW-0378">Hydrolase</keyword>
<keyword evidence="1 5" id="KW-0963">Cytoplasm</keyword>
<accession>A0A0P9EK80</accession>
<evidence type="ECO:0000313" key="7">
    <source>
        <dbReference type="EMBL" id="KPV38984.1"/>
    </source>
</evidence>
<comment type="subcellular location">
    <subcellularLocation>
        <location evidence="5">Cytoplasm</location>
    </subcellularLocation>
</comment>
<reference evidence="7 8" key="1">
    <citation type="submission" date="2015-09" db="EMBL/GenBank/DDBJ databases">
        <title>Draft genome sequence of Alicyclobacillus ferrooxydans DSM 22381.</title>
        <authorList>
            <person name="Hemp J."/>
        </authorList>
    </citation>
    <scope>NUCLEOTIDE SEQUENCE [LARGE SCALE GENOMIC DNA]</scope>
    <source>
        <strain evidence="7 8">TC-34</strain>
    </source>
</reference>
<dbReference type="OrthoDB" id="9796140at2"/>
<organism evidence="7 8">
    <name type="scientific">Alicyclobacillus ferrooxydans</name>
    <dbReference type="NCBI Taxonomy" id="471514"/>
    <lineage>
        <taxon>Bacteria</taxon>
        <taxon>Bacillati</taxon>
        <taxon>Bacillota</taxon>
        <taxon>Bacilli</taxon>
        <taxon>Bacillales</taxon>
        <taxon>Alicyclobacillaceae</taxon>
        <taxon>Alicyclobacillus</taxon>
    </lineage>
</organism>
<keyword evidence="2 5" id="KW-0690">Ribosome biogenesis</keyword>
<dbReference type="GO" id="GO:0005829">
    <property type="term" value="C:cytosol"/>
    <property type="evidence" value="ECO:0007669"/>
    <property type="project" value="TreeGrafter"/>
</dbReference>
<dbReference type="Proteomes" id="UP000050482">
    <property type="component" value="Unassembled WGS sequence"/>
</dbReference>
<proteinExistence type="inferred from homology"/>
<dbReference type="InterPro" id="IPR006641">
    <property type="entry name" value="YqgF/RNaseH-like_dom"/>
</dbReference>
<gene>
    <name evidence="7" type="ORF">AN477_23495</name>
</gene>
<dbReference type="PANTHER" id="PTHR33317">
    <property type="entry name" value="POLYNUCLEOTIDYL TRANSFERASE, RIBONUCLEASE H-LIKE SUPERFAMILY PROTEIN"/>
    <property type="match status" value="1"/>
</dbReference>
<sequence length="142" mass="15771">MGRILAVDYGTVRIGLALSDPSGFLAQSLEVLRRRSDPEAIVDIVRIAKEREVLEIVVGLPLNMNGSAGDKAEICRQFAKELEEQSGLPVHLFDERLTTVAAQKTLIAQDVRRSKRKQVVDAVAATVLLQTYLDFRNRPSRT</sequence>
<protein>
    <recommendedName>
        <fullName evidence="5">Putative pre-16S rRNA nuclease</fullName>
        <ecNumber evidence="5">3.1.-.-</ecNumber>
    </recommendedName>
</protein>
<comment type="caution">
    <text evidence="7">The sequence shown here is derived from an EMBL/GenBank/DDBJ whole genome shotgun (WGS) entry which is preliminary data.</text>
</comment>
<dbReference type="InterPro" id="IPR012337">
    <property type="entry name" value="RNaseH-like_sf"/>
</dbReference>
<keyword evidence="3 5" id="KW-0540">Nuclease</keyword>
<dbReference type="GO" id="GO:0016788">
    <property type="term" value="F:hydrolase activity, acting on ester bonds"/>
    <property type="evidence" value="ECO:0007669"/>
    <property type="project" value="UniProtKB-UniRule"/>
</dbReference>
<dbReference type="GO" id="GO:0004518">
    <property type="term" value="F:nuclease activity"/>
    <property type="evidence" value="ECO:0007669"/>
    <property type="project" value="UniProtKB-KW"/>
</dbReference>
<evidence type="ECO:0000256" key="5">
    <source>
        <dbReference type="HAMAP-Rule" id="MF_00651"/>
    </source>
</evidence>
<dbReference type="STRING" id="471514.AN477_23495"/>
<evidence type="ECO:0000259" key="6">
    <source>
        <dbReference type="SMART" id="SM00732"/>
    </source>
</evidence>